<organism evidence="2 3">
    <name type="scientific">Blepharisma stoltei</name>
    <dbReference type="NCBI Taxonomy" id="1481888"/>
    <lineage>
        <taxon>Eukaryota</taxon>
        <taxon>Sar</taxon>
        <taxon>Alveolata</taxon>
        <taxon>Ciliophora</taxon>
        <taxon>Postciliodesmatophora</taxon>
        <taxon>Heterotrichea</taxon>
        <taxon>Heterotrichida</taxon>
        <taxon>Blepharismidae</taxon>
        <taxon>Blepharisma</taxon>
    </lineage>
</organism>
<dbReference type="Proteomes" id="UP001162131">
    <property type="component" value="Unassembled WGS sequence"/>
</dbReference>
<evidence type="ECO:0000313" key="3">
    <source>
        <dbReference type="Proteomes" id="UP001162131"/>
    </source>
</evidence>
<evidence type="ECO:0000256" key="1">
    <source>
        <dbReference type="SAM" id="MobiDB-lite"/>
    </source>
</evidence>
<evidence type="ECO:0000313" key="2">
    <source>
        <dbReference type="EMBL" id="CAG9311063.1"/>
    </source>
</evidence>
<comment type="caution">
    <text evidence="2">The sequence shown here is derived from an EMBL/GenBank/DDBJ whole genome shotgun (WGS) entry which is preliminary data.</text>
</comment>
<keyword evidence="3" id="KW-1185">Reference proteome</keyword>
<feature type="region of interest" description="Disordered" evidence="1">
    <location>
        <begin position="60"/>
        <end position="99"/>
    </location>
</feature>
<name>A0AAU9IRZ1_9CILI</name>
<sequence>MKISKNSRSSSSILVEVPILNLKTLPSRSFSIRQNNLNWVSSGRRSLNLENSKIHNASVSERSGPSIFLTNPTQISGKNRYNSPITPPTNPSSNSNSPQNYSKGFELVYHLFPLKNPNFSQVRIKRRPTKLDCNFEKQNEEFSSIGHHSNVVKKALKKITIEPIISPGAPKHDIQPIDFSRKIKRVDEKSDIEKIMESVYPLKRSKHIYNY</sequence>
<reference evidence="2" key="1">
    <citation type="submission" date="2021-09" db="EMBL/GenBank/DDBJ databases">
        <authorList>
            <consortium name="AG Swart"/>
            <person name="Singh M."/>
            <person name="Singh A."/>
            <person name="Seah K."/>
            <person name="Emmerich C."/>
        </authorList>
    </citation>
    <scope>NUCLEOTIDE SEQUENCE</scope>
    <source>
        <strain evidence="2">ATCC30299</strain>
    </source>
</reference>
<proteinExistence type="predicted"/>
<gene>
    <name evidence="2" type="ORF">BSTOLATCC_MIC2766</name>
</gene>
<protein>
    <submittedName>
        <fullName evidence="2">Uncharacterized protein</fullName>
    </submittedName>
</protein>
<accession>A0AAU9IRZ1</accession>
<dbReference type="AlphaFoldDB" id="A0AAU9IRZ1"/>
<dbReference type="EMBL" id="CAJZBQ010000003">
    <property type="protein sequence ID" value="CAG9311063.1"/>
    <property type="molecule type" value="Genomic_DNA"/>
</dbReference>
<feature type="compositionally biased region" description="Polar residues" evidence="1">
    <location>
        <begin position="60"/>
        <end position="81"/>
    </location>
</feature>